<evidence type="ECO:0000313" key="2">
    <source>
        <dbReference type="EMBL" id="DAD25504.1"/>
    </source>
</evidence>
<dbReference type="EMBL" id="DUZY01000001">
    <property type="protein sequence ID" value="DAD25504.1"/>
    <property type="molecule type" value="Genomic_DNA"/>
</dbReference>
<reference evidence="2 4" key="1">
    <citation type="journal article" date="2020" name="Mol. Biol. Evol.">
        <title>Distinct Expression and Methylation Patterns for Genes with Different Fates following a Single Whole-Genome Duplication in Flowering Plants.</title>
        <authorList>
            <person name="Shi T."/>
            <person name="Rahmani R.S."/>
            <person name="Gugger P.F."/>
            <person name="Wang M."/>
            <person name="Li H."/>
            <person name="Zhang Y."/>
            <person name="Li Z."/>
            <person name="Wang Q."/>
            <person name="Van de Peer Y."/>
            <person name="Marchal K."/>
            <person name="Chen J."/>
        </authorList>
    </citation>
    <scope>NUCLEOTIDE SEQUENCE [LARGE SCALE GENOMIC DNA]</scope>
    <source>
        <tissue evidence="2">Leaf</tissue>
    </source>
</reference>
<proteinExistence type="predicted"/>
<sequence>MSKMSGGYRSLILPSIRQSGTTRKRSEVRKPYDRW</sequence>
<comment type="caution">
    <text evidence="2">The sequence shown here is derived from an EMBL/GenBank/DDBJ whole genome shotgun (WGS) entry which is preliminary data.</text>
</comment>
<keyword evidence="4" id="KW-1185">Reference proteome</keyword>
<feature type="region of interest" description="Disordered" evidence="1">
    <location>
        <begin position="1"/>
        <end position="35"/>
    </location>
</feature>
<evidence type="ECO:0000256" key="1">
    <source>
        <dbReference type="SAM" id="MobiDB-lite"/>
    </source>
</evidence>
<evidence type="ECO:0000313" key="4">
    <source>
        <dbReference type="Proteomes" id="UP000607653"/>
    </source>
</evidence>
<name>A0A822XV54_NELNU</name>
<dbReference type="AlphaFoldDB" id="A0A822XV54"/>
<dbReference type="Proteomes" id="UP000607653">
    <property type="component" value="Unassembled WGS sequence"/>
</dbReference>
<organism evidence="2 4">
    <name type="scientific">Nelumbo nucifera</name>
    <name type="common">Sacred lotus</name>
    <dbReference type="NCBI Taxonomy" id="4432"/>
    <lineage>
        <taxon>Eukaryota</taxon>
        <taxon>Viridiplantae</taxon>
        <taxon>Streptophyta</taxon>
        <taxon>Embryophyta</taxon>
        <taxon>Tracheophyta</taxon>
        <taxon>Spermatophyta</taxon>
        <taxon>Magnoliopsida</taxon>
        <taxon>Proteales</taxon>
        <taxon>Nelumbonaceae</taxon>
        <taxon>Nelumbo</taxon>
    </lineage>
</organism>
<gene>
    <name evidence="2" type="ORF">HUJ06_026968</name>
    <name evidence="3" type="ORF">HUJ06_027144</name>
</gene>
<dbReference type="EMBL" id="DUZY01000001">
    <property type="protein sequence ID" value="DAD25680.1"/>
    <property type="molecule type" value="Genomic_DNA"/>
</dbReference>
<protein>
    <submittedName>
        <fullName evidence="2">Uncharacterized protein</fullName>
    </submittedName>
</protein>
<feature type="compositionally biased region" description="Basic and acidic residues" evidence="1">
    <location>
        <begin position="24"/>
        <end position="35"/>
    </location>
</feature>
<evidence type="ECO:0000313" key="3">
    <source>
        <dbReference type="EMBL" id="DAD25680.1"/>
    </source>
</evidence>
<accession>A0A822XV54</accession>